<evidence type="ECO:0000256" key="1">
    <source>
        <dbReference type="SAM" id="Coils"/>
    </source>
</evidence>
<protein>
    <recommendedName>
        <fullName evidence="4">DUF1351 domain-containing protein</fullName>
    </recommendedName>
</protein>
<dbReference type="eggNOG" id="ENOG5033B5D">
    <property type="taxonomic scope" value="Bacteria"/>
</dbReference>
<organism evidence="2 3">
    <name type="scientific">Carnobacterium maltaromaticum LMA28</name>
    <dbReference type="NCBI Taxonomy" id="1234679"/>
    <lineage>
        <taxon>Bacteria</taxon>
        <taxon>Bacillati</taxon>
        <taxon>Bacillota</taxon>
        <taxon>Bacilli</taxon>
        <taxon>Lactobacillales</taxon>
        <taxon>Carnobacteriaceae</taxon>
        <taxon>Carnobacterium</taxon>
    </lineage>
</organism>
<dbReference type="RefSeq" id="WP_015077708.1">
    <property type="nucleotide sequence ID" value="NC_019425.2"/>
</dbReference>
<name>K8ELF8_CARML</name>
<reference evidence="3" key="1">
    <citation type="journal article" date="2013" name="Genome Announc.">
        <title>Complete Chromosome Sequence of Carnobacterium maltaromaticum LMA 28.</title>
        <authorList>
            <person name="Cailliez-Grimal C."/>
            <person name="Chaillou S."/>
            <person name="Anba-Mondoloni J."/>
            <person name="Loux V."/>
            <person name="Afzal M.I."/>
            <person name="Rahman A."/>
            <person name="Kergourlay G."/>
            <person name="Champomier-Verges M.C."/>
            <person name="Zagorec M."/>
            <person name="Dalgaard P."/>
            <person name="Leisner J.J."/>
            <person name="Prevost H."/>
            <person name="Revol-Junelles A.M."/>
            <person name="Borges F."/>
        </authorList>
    </citation>
    <scope>NUCLEOTIDE SEQUENCE</scope>
    <source>
        <strain evidence="3">LMA28</strain>
    </source>
</reference>
<proteinExistence type="predicted"/>
<dbReference type="STRING" id="1234679.BN424_3317"/>
<accession>K8ELF8</accession>
<dbReference type="AlphaFoldDB" id="K8ELF8"/>
<sequence length="339" mass="39094">MTNELTTNLDFSVDYKKSEIKINNQEQLETTVQNYAKKYEGLIFTEDDIQEGKDVRAELNKVAAAIDDKRKAVKKEFNEPYLDFESNVKRIIGMIKEVSDPIDSGIKELEEKQKKEKAALINEKINELTKEAGLESAMIEISSTWLNKTVSFKKITENIVSQIDAIKKEEERKQGEISIVTNFCEALHIDSEGWLKGLERGETAAQIITEIQAVEKRKKEREEQRKKEEEARIARELEQEQLRAKREEEARLAAERAELEKANEQQETYLEDDVLTEENYTEDPFVDVPEPIEEEVVVPVKEEEPVRTAIIEITGTNEQFKLANAYMVSLGIQIKQHKD</sequence>
<gene>
    <name evidence="2" type="ORF">BN424_3317</name>
</gene>
<dbReference type="Pfam" id="PF07083">
    <property type="entry name" value="DUF1351"/>
    <property type="match status" value="1"/>
</dbReference>
<evidence type="ECO:0000313" key="2">
    <source>
        <dbReference type="EMBL" id="CCO12738.2"/>
    </source>
</evidence>
<dbReference type="KEGG" id="cml:BN424_3317"/>
<dbReference type="Proteomes" id="UP000000212">
    <property type="component" value="Chromosome"/>
</dbReference>
<dbReference type="HOGENOM" id="CLU_070526_0_0_9"/>
<keyword evidence="1" id="KW-0175">Coiled coil</keyword>
<dbReference type="OrthoDB" id="2193070at2"/>
<dbReference type="InterPro" id="IPR009785">
    <property type="entry name" value="Prophage_Lj928_Orf309"/>
</dbReference>
<evidence type="ECO:0000313" key="3">
    <source>
        <dbReference type="Proteomes" id="UP000000212"/>
    </source>
</evidence>
<feature type="coiled-coil region" evidence="1">
    <location>
        <begin position="204"/>
        <end position="272"/>
    </location>
</feature>
<evidence type="ECO:0008006" key="4">
    <source>
        <dbReference type="Google" id="ProtNLM"/>
    </source>
</evidence>
<keyword evidence="3" id="KW-1185">Reference proteome</keyword>
<dbReference type="EMBL" id="HE999757">
    <property type="protein sequence ID" value="CCO12738.2"/>
    <property type="molecule type" value="Genomic_DNA"/>
</dbReference>